<name>U4LE26_PYROM</name>
<protein>
    <submittedName>
        <fullName evidence="3">Uncharacterized protein</fullName>
    </submittedName>
</protein>
<dbReference type="EMBL" id="HF935427">
    <property type="protein sequence ID" value="CCX30123.1"/>
    <property type="molecule type" value="Genomic_DNA"/>
</dbReference>
<gene>
    <name evidence="3" type="ORF">PCON_08225</name>
</gene>
<keyword evidence="2" id="KW-0472">Membrane</keyword>
<keyword evidence="2" id="KW-0812">Transmembrane</keyword>
<evidence type="ECO:0000313" key="4">
    <source>
        <dbReference type="Proteomes" id="UP000018144"/>
    </source>
</evidence>
<evidence type="ECO:0000256" key="2">
    <source>
        <dbReference type="SAM" id="Phobius"/>
    </source>
</evidence>
<keyword evidence="4" id="KW-1185">Reference proteome</keyword>
<reference evidence="3 4" key="1">
    <citation type="journal article" date="2013" name="PLoS Genet.">
        <title>The genome and development-dependent transcriptomes of Pyronema confluens: a window into fungal evolution.</title>
        <authorList>
            <person name="Traeger S."/>
            <person name="Altegoer F."/>
            <person name="Freitag M."/>
            <person name="Gabaldon T."/>
            <person name="Kempken F."/>
            <person name="Kumar A."/>
            <person name="Marcet-Houben M."/>
            <person name="Poggeler S."/>
            <person name="Stajich J.E."/>
            <person name="Nowrousian M."/>
        </authorList>
    </citation>
    <scope>NUCLEOTIDE SEQUENCE [LARGE SCALE GENOMIC DNA]</scope>
    <source>
        <strain evidence="4">CBS 100304</strain>
        <tissue evidence="3">Vegetative mycelium</tissue>
    </source>
</reference>
<feature type="transmembrane region" description="Helical" evidence="2">
    <location>
        <begin position="124"/>
        <end position="151"/>
    </location>
</feature>
<sequence>MARHSIKRGRHYHNGHARHGQLAPYRIRGRNRRNEAQLAEAEDPDILGDCGINDTDNNDFNNASARVLYLIDCLPQRDFQDGNLYNNNFNKAGIYCFKLRDCLPQSDSQDSNLERSILMGNHDILEYVATLFEEHSWLLCWMFVILLAIWYASGCDAMEICHLVCVLFIIPLLDEL</sequence>
<feature type="compositionally biased region" description="Basic residues" evidence="1">
    <location>
        <begin position="1"/>
        <end position="19"/>
    </location>
</feature>
<dbReference type="AlphaFoldDB" id="U4LE26"/>
<evidence type="ECO:0000313" key="3">
    <source>
        <dbReference type="EMBL" id="CCX30123.1"/>
    </source>
</evidence>
<feature type="region of interest" description="Disordered" evidence="1">
    <location>
        <begin position="1"/>
        <end position="29"/>
    </location>
</feature>
<evidence type="ECO:0000256" key="1">
    <source>
        <dbReference type="SAM" id="MobiDB-lite"/>
    </source>
</evidence>
<accession>U4LE26</accession>
<proteinExistence type="predicted"/>
<dbReference type="Proteomes" id="UP000018144">
    <property type="component" value="Unassembled WGS sequence"/>
</dbReference>
<organism evidence="3 4">
    <name type="scientific">Pyronema omphalodes (strain CBS 100304)</name>
    <name type="common">Pyronema confluens</name>
    <dbReference type="NCBI Taxonomy" id="1076935"/>
    <lineage>
        <taxon>Eukaryota</taxon>
        <taxon>Fungi</taxon>
        <taxon>Dikarya</taxon>
        <taxon>Ascomycota</taxon>
        <taxon>Pezizomycotina</taxon>
        <taxon>Pezizomycetes</taxon>
        <taxon>Pezizales</taxon>
        <taxon>Pyronemataceae</taxon>
        <taxon>Pyronema</taxon>
    </lineage>
</organism>
<keyword evidence="2" id="KW-1133">Transmembrane helix</keyword>